<evidence type="ECO:0000256" key="5">
    <source>
        <dbReference type="ARBA" id="ARBA00012142"/>
    </source>
</evidence>
<dbReference type="AlphaFoldDB" id="A0A7J8BGN3"/>
<dbReference type="Gene3D" id="3.20.20.60">
    <property type="entry name" value="Phosphoenolpyruvate-binding domains"/>
    <property type="match status" value="1"/>
</dbReference>
<keyword evidence="7" id="KW-0479">Metal-binding</keyword>
<evidence type="ECO:0000256" key="13">
    <source>
        <dbReference type="ARBA" id="ARBA00023317"/>
    </source>
</evidence>
<comment type="similarity">
    <text evidence="4 14">Belongs to the pyruvate kinase family.</text>
</comment>
<reference evidence="17 18" key="1">
    <citation type="journal article" date="2020" name="Nature">
        <title>Six reference-quality genomes reveal evolution of bat adaptations.</title>
        <authorList>
            <person name="Jebb D."/>
            <person name="Huang Z."/>
            <person name="Pippel M."/>
            <person name="Hughes G.M."/>
            <person name="Lavrichenko K."/>
            <person name="Devanna P."/>
            <person name="Winkler S."/>
            <person name="Jermiin L.S."/>
            <person name="Skirmuntt E.C."/>
            <person name="Katzourakis A."/>
            <person name="Burkitt-Gray L."/>
            <person name="Ray D.A."/>
            <person name="Sullivan K.A.M."/>
            <person name="Roscito J.G."/>
            <person name="Kirilenko B.M."/>
            <person name="Davalos L.M."/>
            <person name="Corthals A.P."/>
            <person name="Power M.L."/>
            <person name="Jones G."/>
            <person name="Ransome R.D."/>
            <person name="Dechmann D.K.N."/>
            <person name="Locatelli A.G."/>
            <person name="Puechmaille S.J."/>
            <person name="Fedrigo O."/>
            <person name="Jarvis E.D."/>
            <person name="Hiller M."/>
            <person name="Vernes S.C."/>
            <person name="Myers E.W."/>
            <person name="Teeling E.C."/>
        </authorList>
    </citation>
    <scope>NUCLEOTIDE SEQUENCE [LARGE SCALE GENOMIC DNA]</scope>
    <source>
        <strain evidence="17">MRouAeg1</strain>
        <tissue evidence="17">Muscle</tissue>
    </source>
</reference>
<keyword evidence="10" id="KW-0067">ATP-binding</keyword>
<feature type="domain" description="Pyruvate kinase barrel" evidence="15">
    <location>
        <begin position="1"/>
        <end position="46"/>
    </location>
</feature>
<dbReference type="GO" id="GO:0004743">
    <property type="term" value="F:pyruvate kinase activity"/>
    <property type="evidence" value="ECO:0007669"/>
    <property type="project" value="UniProtKB-EC"/>
</dbReference>
<evidence type="ECO:0000256" key="3">
    <source>
        <dbReference type="ARBA" id="ARBA00004997"/>
    </source>
</evidence>
<dbReference type="InterPro" id="IPR015793">
    <property type="entry name" value="Pyrv_Knase_brl"/>
</dbReference>
<dbReference type="SUPFAM" id="SSF52935">
    <property type="entry name" value="PK C-terminal domain-like"/>
    <property type="match status" value="1"/>
</dbReference>
<dbReference type="InterPro" id="IPR040442">
    <property type="entry name" value="Pyrv_kinase-like_dom_sf"/>
</dbReference>
<evidence type="ECO:0000256" key="4">
    <source>
        <dbReference type="ARBA" id="ARBA00008663"/>
    </source>
</evidence>
<dbReference type="EC" id="2.7.1.40" evidence="5 14"/>
<gene>
    <name evidence="17" type="ORF">HJG63_015385</name>
</gene>
<evidence type="ECO:0000256" key="1">
    <source>
        <dbReference type="ARBA" id="ARBA00001946"/>
    </source>
</evidence>
<proteinExistence type="inferred from homology"/>
<evidence type="ECO:0000256" key="6">
    <source>
        <dbReference type="ARBA" id="ARBA00022679"/>
    </source>
</evidence>
<comment type="cofactor">
    <cofactor evidence="1">
        <name>Mg(2+)</name>
        <dbReference type="ChEBI" id="CHEBI:18420"/>
    </cofactor>
</comment>
<evidence type="ECO:0000259" key="15">
    <source>
        <dbReference type="Pfam" id="PF00224"/>
    </source>
</evidence>
<evidence type="ECO:0000259" key="16">
    <source>
        <dbReference type="Pfam" id="PF02887"/>
    </source>
</evidence>
<evidence type="ECO:0000256" key="12">
    <source>
        <dbReference type="ARBA" id="ARBA00023152"/>
    </source>
</evidence>
<evidence type="ECO:0000256" key="8">
    <source>
        <dbReference type="ARBA" id="ARBA00022741"/>
    </source>
</evidence>
<comment type="catalytic activity">
    <reaction evidence="14">
        <text>pyruvate + ATP = phosphoenolpyruvate + ADP + H(+)</text>
        <dbReference type="Rhea" id="RHEA:18157"/>
        <dbReference type="ChEBI" id="CHEBI:15361"/>
        <dbReference type="ChEBI" id="CHEBI:15378"/>
        <dbReference type="ChEBI" id="CHEBI:30616"/>
        <dbReference type="ChEBI" id="CHEBI:58702"/>
        <dbReference type="ChEBI" id="CHEBI:456216"/>
        <dbReference type="EC" id="2.7.1.40"/>
    </reaction>
</comment>
<evidence type="ECO:0000256" key="11">
    <source>
        <dbReference type="ARBA" id="ARBA00022842"/>
    </source>
</evidence>
<evidence type="ECO:0000256" key="10">
    <source>
        <dbReference type="ARBA" id="ARBA00022840"/>
    </source>
</evidence>
<keyword evidence="8" id="KW-0547">Nucleotide-binding</keyword>
<dbReference type="GO" id="GO:0016301">
    <property type="term" value="F:kinase activity"/>
    <property type="evidence" value="ECO:0007669"/>
    <property type="project" value="UniProtKB-KW"/>
</dbReference>
<dbReference type="InterPro" id="IPR015813">
    <property type="entry name" value="Pyrv/PenolPyrv_kinase-like_dom"/>
</dbReference>
<comment type="pathway">
    <text evidence="3 14">Carbohydrate degradation; glycolysis; pyruvate from D-glyceraldehyde 3-phosphate: step 5/5.</text>
</comment>
<dbReference type="GO" id="GO:0030955">
    <property type="term" value="F:potassium ion binding"/>
    <property type="evidence" value="ECO:0007669"/>
    <property type="project" value="InterPro"/>
</dbReference>
<evidence type="ECO:0000256" key="9">
    <source>
        <dbReference type="ARBA" id="ARBA00022777"/>
    </source>
</evidence>
<keyword evidence="11 14" id="KW-0460">Magnesium</keyword>
<evidence type="ECO:0000313" key="18">
    <source>
        <dbReference type="Proteomes" id="UP000593571"/>
    </source>
</evidence>
<keyword evidence="6 14" id="KW-0808">Transferase</keyword>
<dbReference type="PRINTS" id="PR01050">
    <property type="entry name" value="PYRUVTKNASE"/>
</dbReference>
<dbReference type="SUPFAM" id="SSF51621">
    <property type="entry name" value="Phosphoenolpyruvate/pyruvate domain"/>
    <property type="match status" value="1"/>
</dbReference>
<dbReference type="InterPro" id="IPR001697">
    <property type="entry name" value="Pyr_Knase"/>
</dbReference>
<name>A0A7J8BGN3_ROUAE</name>
<evidence type="ECO:0000313" key="17">
    <source>
        <dbReference type="EMBL" id="KAF6397605.1"/>
    </source>
</evidence>
<dbReference type="Gene3D" id="3.40.1380.20">
    <property type="entry name" value="Pyruvate kinase, C-terminal domain"/>
    <property type="match status" value="1"/>
</dbReference>
<comment type="caution">
    <text evidence="17">The sequence shown here is derived from an EMBL/GenBank/DDBJ whole genome shotgun (WGS) entry which is preliminary data.</text>
</comment>
<dbReference type="Pfam" id="PF00224">
    <property type="entry name" value="PK"/>
    <property type="match status" value="1"/>
</dbReference>
<organism evidence="17 18">
    <name type="scientific">Rousettus aegyptiacus</name>
    <name type="common">Egyptian fruit bat</name>
    <name type="synonym">Pteropus aegyptiacus</name>
    <dbReference type="NCBI Taxonomy" id="9407"/>
    <lineage>
        <taxon>Eukaryota</taxon>
        <taxon>Metazoa</taxon>
        <taxon>Chordata</taxon>
        <taxon>Craniata</taxon>
        <taxon>Vertebrata</taxon>
        <taxon>Euteleostomi</taxon>
        <taxon>Mammalia</taxon>
        <taxon>Eutheria</taxon>
        <taxon>Laurasiatheria</taxon>
        <taxon>Chiroptera</taxon>
        <taxon>Yinpterochiroptera</taxon>
        <taxon>Pteropodoidea</taxon>
        <taxon>Pteropodidae</taxon>
        <taxon>Rousettinae</taxon>
        <taxon>Rousettus</taxon>
    </lineage>
</organism>
<dbReference type="InterPro" id="IPR036918">
    <property type="entry name" value="Pyrv_Knase_C_sf"/>
</dbReference>
<comment type="cofactor">
    <cofactor evidence="2">
        <name>K(+)</name>
        <dbReference type="ChEBI" id="CHEBI:29103"/>
    </cofactor>
</comment>
<dbReference type="Proteomes" id="UP000593571">
    <property type="component" value="Unassembled WGS sequence"/>
</dbReference>
<evidence type="ECO:0000256" key="2">
    <source>
        <dbReference type="ARBA" id="ARBA00001958"/>
    </source>
</evidence>
<keyword evidence="12 14" id="KW-0324">Glycolysis</keyword>
<feature type="domain" description="Pyruvate kinase C-terminal" evidence="16">
    <location>
        <begin position="82"/>
        <end position="199"/>
    </location>
</feature>
<keyword evidence="18" id="KW-1185">Reference proteome</keyword>
<dbReference type="UniPathway" id="UPA00109">
    <property type="reaction ID" value="UER00188"/>
</dbReference>
<dbReference type="GO" id="GO:0005524">
    <property type="term" value="F:ATP binding"/>
    <property type="evidence" value="ECO:0007669"/>
    <property type="project" value="UniProtKB-KW"/>
</dbReference>
<evidence type="ECO:0000256" key="14">
    <source>
        <dbReference type="RuleBase" id="RU000504"/>
    </source>
</evidence>
<dbReference type="FunFam" id="3.40.1380.20:FF:000001">
    <property type="entry name" value="Pyruvate kinase"/>
    <property type="match status" value="1"/>
</dbReference>
<keyword evidence="13 17" id="KW-0670">Pyruvate</keyword>
<dbReference type="Pfam" id="PF02887">
    <property type="entry name" value="PK_C"/>
    <property type="match status" value="1"/>
</dbReference>
<dbReference type="GO" id="GO:0000287">
    <property type="term" value="F:magnesium ion binding"/>
    <property type="evidence" value="ECO:0007669"/>
    <property type="project" value="InterPro"/>
</dbReference>
<evidence type="ECO:0000256" key="7">
    <source>
        <dbReference type="ARBA" id="ARBA00022723"/>
    </source>
</evidence>
<dbReference type="EMBL" id="JACASE010000017">
    <property type="protein sequence ID" value="KAF6397605.1"/>
    <property type="molecule type" value="Genomic_DNA"/>
</dbReference>
<protein>
    <recommendedName>
        <fullName evidence="5 14">Pyruvate kinase</fullName>
        <ecNumber evidence="5 14">2.7.1.40</ecNumber>
    </recommendedName>
</protein>
<sequence length="202" mass="21949">MLESMITKPRPTRAETSDVANAVLDGADCIMLSGETAKGSFPVEAVMMQHAIAREAEAAVYHRQLFEELRRAAPLSRDPTEVTAIGAVEAAFKCCAAAIVVLTTTGRSAQLLSRYRPRAAVIAVTRSAQAARQAHLCRGVFPLLYREPPEAIWADDVDRRVQFGIESGKLRGFLHVGDLVIVVTGWRPGSGYTNIMRVLSIS</sequence>
<keyword evidence="9 14" id="KW-0418">Kinase</keyword>
<dbReference type="PANTHER" id="PTHR11817">
    <property type="entry name" value="PYRUVATE KINASE"/>
    <property type="match status" value="1"/>
</dbReference>
<accession>A0A7J8BGN3</accession>
<dbReference type="InterPro" id="IPR015795">
    <property type="entry name" value="Pyrv_Knase_C"/>
</dbReference>